<dbReference type="PANTHER" id="PTHR10545:SF29">
    <property type="entry name" value="GH14572P-RELATED"/>
    <property type="match status" value="1"/>
</dbReference>
<dbReference type="InterPro" id="IPR051016">
    <property type="entry name" value="Diverse_Substrate_AcTransf"/>
</dbReference>
<comment type="caution">
    <text evidence="5">The sequence shown here is derived from an EMBL/GenBank/DDBJ whole genome shotgun (WGS) entry which is preliminary data.</text>
</comment>
<dbReference type="FunFam" id="3.40.630.30:FF:000064">
    <property type="entry name" value="GNAT family acetyltransferase"/>
    <property type="match status" value="1"/>
</dbReference>
<dbReference type="InterPro" id="IPR016181">
    <property type="entry name" value="Acyl_CoA_acyltransferase"/>
</dbReference>
<sequence length="161" mass="17975">MAEPQIRVARPDDVPALVRLVHELAAYEKAPEQCRLTEEHLRERLFGESPAVFAHVAEVGGEVVGTAIWFLNFSTWDGVHGIYLEDLYVTPEHRGAGLGGALLATLAQVCVERGYSRLVWQVLDWNAPSIAFYESLGAVHQREWFTYRLSGDPLQRLGTSS</sequence>
<dbReference type="OrthoDB" id="9805924at2"/>
<proteinExistence type="inferred from homology"/>
<dbReference type="GO" id="GO:0008080">
    <property type="term" value="F:N-acetyltransferase activity"/>
    <property type="evidence" value="ECO:0007669"/>
    <property type="project" value="TreeGrafter"/>
</dbReference>
<reference evidence="5 6" key="1">
    <citation type="submission" date="2019-07" db="EMBL/GenBank/DDBJ databases">
        <authorList>
            <person name="Zhao L.H."/>
        </authorList>
    </citation>
    <scope>NUCLEOTIDE SEQUENCE [LARGE SCALE GENOMIC DNA]</scope>
    <source>
        <strain evidence="5 6">Co35</strain>
    </source>
</reference>
<dbReference type="SUPFAM" id="SSF55729">
    <property type="entry name" value="Acyl-CoA N-acyltransferases (Nat)"/>
    <property type="match status" value="1"/>
</dbReference>
<keyword evidence="6" id="KW-1185">Reference proteome</keyword>
<dbReference type="PANTHER" id="PTHR10545">
    <property type="entry name" value="DIAMINE N-ACETYLTRANSFERASE"/>
    <property type="match status" value="1"/>
</dbReference>
<name>A0A554SGT4_9ACTN</name>
<comment type="similarity">
    <text evidence="1">Belongs to the acetyltransferase family.</text>
</comment>
<evidence type="ECO:0000313" key="6">
    <source>
        <dbReference type="Proteomes" id="UP000316988"/>
    </source>
</evidence>
<dbReference type="CDD" id="cd04301">
    <property type="entry name" value="NAT_SF"/>
    <property type="match status" value="1"/>
</dbReference>
<keyword evidence="2 5" id="KW-0808">Transferase</keyword>
<organism evidence="5 6">
    <name type="scientific">Aeromicrobium piscarium</name>
    <dbReference type="NCBI Taxonomy" id="2590901"/>
    <lineage>
        <taxon>Bacteria</taxon>
        <taxon>Bacillati</taxon>
        <taxon>Actinomycetota</taxon>
        <taxon>Actinomycetes</taxon>
        <taxon>Propionibacteriales</taxon>
        <taxon>Nocardioidaceae</taxon>
        <taxon>Aeromicrobium</taxon>
    </lineage>
</organism>
<dbReference type="PROSITE" id="PS51186">
    <property type="entry name" value="GNAT"/>
    <property type="match status" value="1"/>
</dbReference>
<protein>
    <submittedName>
        <fullName evidence="5">GNAT family N-acetyltransferase</fullName>
    </submittedName>
</protein>
<dbReference type="Gene3D" id="3.40.630.30">
    <property type="match status" value="1"/>
</dbReference>
<feature type="domain" description="N-acetyltransferase" evidence="4">
    <location>
        <begin position="4"/>
        <end position="159"/>
    </location>
</feature>
<keyword evidence="3" id="KW-0012">Acyltransferase</keyword>
<dbReference type="RefSeq" id="WP_143911680.1">
    <property type="nucleotide sequence ID" value="NZ_VLNT01000002.1"/>
</dbReference>
<gene>
    <name evidence="5" type="ORF">FNM00_03805</name>
</gene>
<evidence type="ECO:0000259" key="4">
    <source>
        <dbReference type="PROSITE" id="PS51186"/>
    </source>
</evidence>
<evidence type="ECO:0000256" key="3">
    <source>
        <dbReference type="ARBA" id="ARBA00023315"/>
    </source>
</evidence>
<dbReference type="Proteomes" id="UP000316988">
    <property type="component" value="Unassembled WGS sequence"/>
</dbReference>
<dbReference type="InterPro" id="IPR000182">
    <property type="entry name" value="GNAT_dom"/>
</dbReference>
<dbReference type="AlphaFoldDB" id="A0A554SGT4"/>
<evidence type="ECO:0000256" key="2">
    <source>
        <dbReference type="ARBA" id="ARBA00022679"/>
    </source>
</evidence>
<dbReference type="Pfam" id="PF00583">
    <property type="entry name" value="Acetyltransf_1"/>
    <property type="match status" value="1"/>
</dbReference>
<evidence type="ECO:0000256" key="1">
    <source>
        <dbReference type="ARBA" id="ARBA00008694"/>
    </source>
</evidence>
<dbReference type="EMBL" id="VLNT01000002">
    <property type="protein sequence ID" value="TSD65559.1"/>
    <property type="molecule type" value="Genomic_DNA"/>
</dbReference>
<evidence type="ECO:0000313" key="5">
    <source>
        <dbReference type="EMBL" id="TSD65559.1"/>
    </source>
</evidence>
<accession>A0A554SGT4</accession>